<evidence type="ECO:0000256" key="1">
    <source>
        <dbReference type="ARBA" id="ARBA00009744"/>
    </source>
</evidence>
<dbReference type="Proteomes" id="UP000541444">
    <property type="component" value="Unassembled WGS sequence"/>
</dbReference>
<dbReference type="InterPro" id="IPR000916">
    <property type="entry name" value="Bet_v_I/MLP"/>
</dbReference>
<dbReference type="Pfam" id="PF00407">
    <property type="entry name" value="Bet_v_1"/>
    <property type="match status" value="1"/>
</dbReference>
<name>A0A7J7LF32_9MAGN</name>
<proteinExistence type="inferred from homology"/>
<dbReference type="GO" id="GO:0006952">
    <property type="term" value="P:defense response"/>
    <property type="evidence" value="ECO:0007669"/>
    <property type="project" value="InterPro"/>
</dbReference>
<dbReference type="InterPro" id="IPR050279">
    <property type="entry name" value="Plant_def-hormone_signal"/>
</dbReference>
<dbReference type="PRINTS" id="PR00634">
    <property type="entry name" value="BETALLERGEN"/>
</dbReference>
<dbReference type="Gene3D" id="3.30.530.20">
    <property type="match status" value="1"/>
</dbReference>
<dbReference type="GO" id="GO:0010427">
    <property type="term" value="F:abscisic acid binding"/>
    <property type="evidence" value="ECO:0007669"/>
    <property type="project" value="InterPro"/>
</dbReference>
<sequence>MGVTTFVHEIPCSVSPSGMFKAMFVDGQTLMPKLMPRTIKSAEKLQGDGGVGTVIQINFADGPFKYEKHRTDEIDIENNFCKHTLFEGGLLADKLDAVVFEVKIEASSNGGCTVKITSHNHCQGDVGIKEEDITVGKEKAAEMCKAFDAYLTENPKPNA</sequence>
<accession>A0A7J7LF32</accession>
<dbReference type="AlphaFoldDB" id="A0A7J7LF32"/>
<keyword evidence="4" id="KW-1185">Reference proteome</keyword>
<reference evidence="3 4" key="1">
    <citation type="journal article" date="2020" name="IScience">
        <title>Genome Sequencing of the Endangered Kingdonia uniflora (Circaeasteraceae, Ranunculales) Reveals Potential Mechanisms of Evolutionary Specialization.</title>
        <authorList>
            <person name="Sun Y."/>
            <person name="Deng T."/>
            <person name="Zhang A."/>
            <person name="Moore M.J."/>
            <person name="Landis J.B."/>
            <person name="Lin N."/>
            <person name="Zhang H."/>
            <person name="Zhang X."/>
            <person name="Huang J."/>
            <person name="Zhang X."/>
            <person name="Sun H."/>
            <person name="Wang H."/>
        </authorList>
    </citation>
    <scope>NUCLEOTIDE SEQUENCE [LARGE SCALE GENOMIC DNA]</scope>
    <source>
        <strain evidence="3">TB1705</strain>
        <tissue evidence="3">Leaf</tissue>
    </source>
</reference>
<protein>
    <recommendedName>
        <fullName evidence="2">Bet v I/Major latex protein domain-containing protein</fullName>
    </recommendedName>
</protein>
<dbReference type="FunFam" id="3.30.530.20:FF:000007">
    <property type="entry name" value="Major pollen allergen Bet v 1-A"/>
    <property type="match status" value="1"/>
</dbReference>
<evidence type="ECO:0000313" key="4">
    <source>
        <dbReference type="Proteomes" id="UP000541444"/>
    </source>
</evidence>
<dbReference type="GO" id="GO:0005634">
    <property type="term" value="C:nucleus"/>
    <property type="evidence" value="ECO:0007669"/>
    <property type="project" value="TreeGrafter"/>
</dbReference>
<dbReference type="GO" id="GO:0005737">
    <property type="term" value="C:cytoplasm"/>
    <property type="evidence" value="ECO:0007669"/>
    <property type="project" value="TreeGrafter"/>
</dbReference>
<dbReference type="CDD" id="cd07816">
    <property type="entry name" value="Bet_v1-like"/>
    <property type="match status" value="1"/>
</dbReference>
<dbReference type="GO" id="GO:0009738">
    <property type="term" value="P:abscisic acid-activated signaling pathway"/>
    <property type="evidence" value="ECO:0007669"/>
    <property type="project" value="InterPro"/>
</dbReference>
<gene>
    <name evidence="3" type="ORF">GIB67_024360</name>
</gene>
<comment type="similarity">
    <text evidence="1">Belongs to the BetVI family.</text>
</comment>
<dbReference type="InterPro" id="IPR024949">
    <property type="entry name" value="Bet_v_I_allergen"/>
</dbReference>
<comment type="caution">
    <text evidence="3">The sequence shown here is derived from an EMBL/GenBank/DDBJ whole genome shotgun (WGS) entry which is preliminary data.</text>
</comment>
<feature type="domain" description="Bet v I/Major latex protein" evidence="2">
    <location>
        <begin position="1"/>
        <end position="153"/>
    </location>
</feature>
<dbReference type="PANTHER" id="PTHR31213:SF192">
    <property type="entry name" value="MAJOR ALLERGEN PRU AR 1-LIKE"/>
    <property type="match status" value="1"/>
</dbReference>
<dbReference type="GO" id="GO:0038023">
    <property type="term" value="F:signaling receptor activity"/>
    <property type="evidence" value="ECO:0007669"/>
    <property type="project" value="InterPro"/>
</dbReference>
<organism evidence="3 4">
    <name type="scientific">Kingdonia uniflora</name>
    <dbReference type="NCBI Taxonomy" id="39325"/>
    <lineage>
        <taxon>Eukaryota</taxon>
        <taxon>Viridiplantae</taxon>
        <taxon>Streptophyta</taxon>
        <taxon>Embryophyta</taxon>
        <taxon>Tracheophyta</taxon>
        <taxon>Spermatophyta</taxon>
        <taxon>Magnoliopsida</taxon>
        <taxon>Ranunculales</taxon>
        <taxon>Circaeasteraceae</taxon>
        <taxon>Kingdonia</taxon>
    </lineage>
</organism>
<dbReference type="InterPro" id="IPR023393">
    <property type="entry name" value="START-like_dom_sf"/>
</dbReference>
<dbReference type="GO" id="GO:0004864">
    <property type="term" value="F:protein phosphatase inhibitor activity"/>
    <property type="evidence" value="ECO:0007669"/>
    <property type="project" value="InterPro"/>
</dbReference>
<dbReference type="SUPFAM" id="SSF55961">
    <property type="entry name" value="Bet v1-like"/>
    <property type="match status" value="1"/>
</dbReference>
<evidence type="ECO:0000313" key="3">
    <source>
        <dbReference type="EMBL" id="KAF6141276.1"/>
    </source>
</evidence>
<dbReference type="OrthoDB" id="1880172at2759"/>
<dbReference type="PANTHER" id="PTHR31213">
    <property type="entry name" value="OS08G0374000 PROTEIN-RELATED"/>
    <property type="match status" value="1"/>
</dbReference>
<evidence type="ECO:0000259" key="2">
    <source>
        <dbReference type="Pfam" id="PF00407"/>
    </source>
</evidence>
<dbReference type="EMBL" id="JACGCM010002329">
    <property type="protein sequence ID" value="KAF6141276.1"/>
    <property type="molecule type" value="Genomic_DNA"/>
</dbReference>